<evidence type="ECO:0000256" key="2">
    <source>
        <dbReference type="ARBA" id="ARBA00022801"/>
    </source>
</evidence>
<organism evidence="4 5">
    <name type="scientific">Mycolicibacterium agri</name>
    <name type="common">Mycobacterium agri</name>
    <dbReference type="NCBI Taxonomy" id="36811"/>
    <lineage>
        <taxon>Bacteria</taxon>
        <taxon>Bacillati</taxon>
        <taxon>Actinomycetota</taxon>
        <taxon>Actinomycetes</taxon>
        <taxon>Mycobacteriales</taxon>
        <taxon>Mycobacteriaceae</taxon>
        <taxon>Mycolicibacterium</taxon>
    </lineage>
</organism>
<dbReference type="GO" id="GO:0052689">
    <property type="term" value="F:carboxylic ester hydrolase activity"/>
    <property type="evidence" value="ECO:0007669"/>
    <property type="project" value="UniProtKB-ARBA"/>
</dbReference>
<dbReference type="Gene3D" id="3.40.50.1820">
    <property type="entry name" value="alpha/beta hydrolase"/>
    <property type="match status" value="1"/>
</dbReference>
<accession>A0A7I9VYH3</accession>
<name>A0A7I9VYH3_MYCAG</name>
<dbReference type="InterPro" id="IPR050261">
    <property type="entry name" value="FrsA_esterase"/>
</dbReference>
<evidence type="ECO:0000313" key="5">
    <source>
        <dbReference type="Proteomes" id="UP000465302"/>
    </source>
</evidence>
<dbReference type="Proteomes" id="UP000465302">
    <property type="component" value="Unassembled WGS sequence"/>
</dbReference>
<dbReference type="PANTHER" id="PTHR22946:SF9">
    <property type="entry name" value="POLYKETIDE TRANSFERASE AF380"/>
    <property type="match status" value="1"/>
</dbReference>
<dbReference type="InterPro" id="IPR022742">
    <property type="entry name" value="Hydrolase_4"/>
</dbReference>
<evidence type="ECO:0000313" key="4">
    <source>
        <dbReference type="EMBL" id="GFG50502.1"/>
    </source>
</evidence>
<sequence>MIKLSLPVARVTRATGVNIAPVAERVRFPSTTGPELAGLVDLPEGEPRGWGVFAHGFTLGKDCPAANRICKQLAAEGIGMLRFDNLGLGDSEGDWGDGSFSHKVADTVRAVEFMNDSGREVHLLVGHSFGGSAVLAAAHETPTIAAVVSIGAPYDPGHVEHAYDALVARIEEDGEAPFLVGGKALTLKRHFIEDVRNADLREQIRTLRRALLVMHSPTDNTVGIEHASEIFRAARHPRSFISLEGADHLLTGKNQAVRAARIISAWADPYL</sequence>
<dbReference type="InterPro" id="IPR029058">
    <property type="entry name" value="AB_hydrolase_fold"/>
</dbReference>
<dbReference type="Pfam" id="PF12146">
    <property type="entry name" value="Hydrolase_4"/>
    <property type="match status" value="1"/>
</dbReference>
<dbReference type="PANTHER" id="PTHR22946">
    <property type="entry name" value="DIENELACTONE HYDROLASE DOMAIN-CONTAINING PROTEIN-RELATED"/>
    <property type="match status" value="1"/>
</dbReference>
<reference evidence="4 5" key="1">
    <citation type="journal article" date="2019" name="Emerg. Microbes Infect.">
        <title>Comprehensive subspecies identification of 175 nontuberculous mycobacteria species based on 7547 genomic profiles.</title>
        <authorList>
            <person name="Matsumoto Y."/>
            <person name="Kinjo T."/>
            <person name="Motooka D."/>
            <person name="Nabeya D."/>
            <person name="Jung N."/>
            <person name="Uechi K."/>
            <person name="Horii T."/>
            <person name="Iida T."/>
            <person name="Fujita J."/>
            <person name="Nakamura S."/>
        </authorList>
    </citation>
    <scope>NUCLEOTIDE SEQUENCE [LARGE SCALE GENOMIC DNA]</scope>
    <source>
        <strain evidence="4 5">JCM 6377</strain>
    </source>
</reference>
<proteinExistence type="inferred from homology"/>
<evidence type="ECO:0000259" key="3">
    <source>
        <dbReference type="Pfam" id="PF12146"/>
    </source>
</evidence>
<evidence type="ECO:0000256" key="1">
    <source>
        <dbReference type="ARBA" id="ARBA00008645"/>
    </source>
</evidence>
<feature type="domain" description="Serine aminopeptidase S33" evidence="3">
    <location>
        <begin position="46"/>
        <end position="158"/>
    </location>
</feature>
<comment type="similarity">
    <text evidence="1">Belongs to the AB hydrolase superfamily.</text>
</comment>
<gene>
    <name evidence="4" type="ORF">MAGR_19430</name>
</gene>
<dbReference type="SUPFAM" id="SSF53474">
    <property type="entry name" value="alpha/beta-Hydrolases"/>
    <property type="match status" value="1"/>
</dbReference>
<protein>
    <submittedName>
        <fullName evidence="4">Osmotically inducible protein OsmC</fullName>
    </submittedName>
</protein>
<keyword evidence="2" id="KW-0378">Hydrolase</keyword>
<dbReference type="EMBL" id="BLKS01000001">
    <property type="protein sequence ID" value="GFG50502.1"/>
    <property type="molecule type" value="Genomic_DNA"/>
</dbReference>
<dbReference type="AlphaFoldDB" id="A0A7I9VYH3"/>
<comment type="caution">
    <text evidence="4">The sequence shown here is derived from an EMBL/GenBank/DDBJ whole genome shotgun (WGS) entry which is preliminary data.</text>
</comment>